<dbReference type="GO" id="GO:0009090">
    <property type="term" value="P:homoserine biosynthetic process"/>
    <property type="evidence" value="ECO:0007669"/>
    <property type="project" value="TreeGrafter"/>
</dbReference>
<dbReference type="InterPro" id="IPR018042">
    <property type="entry name" value="Aspartate_kinase_CS"/>
</dbReference>
<dbReference type="InterPro" id="IPR002912">
    <property type="entry name" value="ACT_dom"/>
</dbReference>
<evidence type="ECO:0000256" key="1">
    <source>
        <dbReference type="ARBA" id="ARBA00004766"/>
    </source>
</evidence>
<dbReference type="InterPro" id="IPR054352">
    <property type="entry name" value="ACT_Aspartokinase"/>
</dbReference>
<dbReference type="Proteomes" id="UP000028725">
    <property type="component" value="Unassembled WGS sequence"/>
</dbReference>
<dbReference type="GO" id="GO:0005524">
    <property type="term" value="F:ATP binding"/>
    <property type="evidence" value="ECO:0007669"/>
    <property type="project" value="UniProtKB-KW"/>
</dbReference>
<dbReference type="InterPro" id="IPR036393">
    <property type="entry name" value="AceGlu_kinase-like_sf"/>
</dbReference>
<evidence type="ECO:0000256" key="4">
    <source>
        <dbReference type="ARBA" id="ARBA00022741"/>
    </source>
</evidence>
<dbReference type="CDD" id="cd04892">
    <property type="entry name" value="ACT_AK-like_2"/>
    <property type="match status" value="1"/>
</dbReference>
<dbReference type="AlphaFoldDB" id="A0A085W9P1"/>
<evidence type="ECO:0000256" key="6">
    <source>
        <dbReference type="ARBA" id="ARBA00022840"/>
    </source>
</evidence>
<dbReference type="InterPro" id="IPR001048">
    <property type="entry name" value="Asp/Glu/Uridylate_kinase"/>
</dbReference>
<dbReference type="PIRSF" id="PIRSF000726">
    <property type="entry name" value="Asp_kin"/>
    <property type="match status" value="1"/>
</dbReference>
<feature type="domain" description="ACT" evidence="11">
    <location>
        <begin position="399"/>
        <end position="461"/>
    </location>
</feature>
<feature type="binding site" evidence="8">
    <location>
        <position position="133"/>
    </location>
    <ligand>
        <name>substrate</name>
    </ligand>
</feature>
<keyword evidence="4 8" id="KW-0547">Nucleotide-binding</keyword>
<feature type="binding site" evidence="8">
    <location>
        <position position="247"/>
    </location>
    <ligand>
        <name>ATP</name>
        <dbReference type="ChEBI" id="CHEBI:30616"/>
    </ligand>
</feature>
<evidence type="ECO:0000256" key="10">
    <source>
        <dbReference type="RuleBase" id="RU004249"/>
    </source>
</evidence>
<dbReference type="EMBL" id="JMCB01000014">
    <property type="protein sequence ID" value="KFE64404.1"/>
    <property type="molecule type" value="Genomic_DNA"/>
</dbReference>
<comment type="pathway">
    <text evidence="1 10">Amino-acid biosynthesis; L-lysine biosynthesis via DAP pathway; (S)-tetrahydrodipicolinate from L-aspartate: step 1/4.</text>
</comment>
<dbReference type="SUPFAM" id="SSF53633">
    <property type="entry name" value="Carbamate kinase-like"/>
    <property type="match status" value="1"/>
</dbReference>
<feature type="binding site" evidence="8">
    <location>
        <position position="101"/>
    </location>
    <ligand>
        <name>substrate</name>
    </ligand>
</feature>
<dbReference type="GO" id="GO:0044272">
    <property type="term" value="P:sulfur compound biosynthetic process"/>
    <property type="evidence" value="ECO:0007669"/>
    <property type="project" value="UniProtKB-ARBA"/>
</dbReference>
<dbReference type="FunFam" id="3.30.2130.10:FF:000001">
    <property type="entry name" value="Bifunctional aspartokinase/homoserine dehydrogenase"/>
    <property type="match status" value="1"/>
</dbReference>
<dbReference type="InterPro" id="IPR045865">
    <property type="entry name" value="ACT-like_dom_sf"/>
</dbReference>
<dbReference type="FunFam" id="3.40.1160.10:FF:000023">
    <property type="entry name" value="Probable aspartokinase"/>
    <property type="match status" value="1"/>
</dbReference>
<dbReference type="NCBIfam" id="TIGR00657">
    <property type="entry name" value="asp_kinases"/>
    <property type="match status" value="1"/>
</dbReference>
<dbReference type="OrthoDB" id="9799110at2"/>
<dbReference type="SUPFAM" id="SSF55021">
    <property type="entry name" value="ACT-like"/>
    <property type="match status" value="2"/>
</dbReference>
<evidence type="ECO:0000256" key="2">
    <source>
        <dbReference type="ARBA" id="ARBA00010122"/>
    </source>
</evidence>
<dbReference type="RefSeq" id="WP_044194538.1">
    <property type="nucleotide sequence ID" value="NZ_JMCB01000014.1"/>
</dbReference>
<dbReference type="UniPathway" id="UPA00034">
    <property type="reaction ID" value="UER00015"/>
</dbReference>
<organism evidence="12 13">
    <name type="scientific">Hyalangium minutum</name>
    <dbReference type="NCBI Taxonomy" id="394096"/>
    <lineage>
        <taxon>Bacteria</taxon>
        <taxon>Pseudomonadati</taxon>
        <taxon>Myxococcota</taxon>
        <taxon>Myxococcia</taxon>
        <taxon>Myxococcales</taxon>
        <taxon>Cystobacterineae</taxon>
        <taxon>Archangiaceae</taxon>
        <taxon>Hyalangium</taxon>
    </lineage>
</organism>
<comment type="catalytic activity">
    <reaction evidence="7 9">
        <text>L-aspartate + ATP = 4-phospho-L-aspartate + ADP</text>
        <dbReference type="Rhea" id="RHEA:23776"/>
        <dbReference type="ChEBI" id="CHEBI:29991"/>
        <dbReference type="ChEBI" id="CHEBI:30616"/>
        <dbReference type="ChEBI" id="CHEBI:57535"/>
        <dbReference type="ChEBI" id="CHEBI:456216"/>
        <dbReference type="EC" id="2.7.2.4"/>
    </reaction>
</comment>
<keyword evidence="13" id="KW-1185">Reference proteome</keyword>
<evidence type="ECO:0000259" key="11">
    <source>
        <dbReference type="PROSITE" id="PS51671"/>
    </source>
</evidence>
<dbReference type="GO" id="GO:0009089">
    <property type="term" value="P:lysine biosynthetic process via diaminopimelate"/>
    <property type="evidence" value="ECO:0007669"/>
    <property type="project" value="UniProtKB-UniPathway"/>
</dbReference>
<sequence length="461" mass="48853">MGIIVQKFGGTSVGNGERMQNVAGIVERTLAKQPVIVVVSAMSGTTKSEGTTSLLLAAADAARQGAPFARELELIEQNHFKALGDSVRDAALRDEAKQFVTDELTRLKNFLDAISVIRELSPRSQDNVLAVGEKLSARILTAVLNDRGVKAVFTDLAHVISHDETAVNPAFFRRLQGQLGEKCRPRGGEVPVVTGFFGPVPGGLLAAVGRGYTDFTTAMIAAGLGREQVDELQVWKEVDGIFTADPRKVPSARVLSRISPAEAAELTYFGSEVLHPFTMERVVSANVPIRIKNSFKPDAEGTVIAASPAEKAGRITAVTVKRGVSVLNITSNRMYNAYGFLSRVFIALAEHGVVVDLVSTSEVSISCTIERLAEPERVRAALGEFGTVELTPGHAILAIVGEGMKLATGTAGKMFSTLGTAGVNIEMISQGASEINISCVVKEEQAVAGLNAVHDAFITAG</sequence>
<dbReference type="PANTHER" id="PTHR21499:SF59">
    <property type="entry name" value="ASPARTOKINASE"/>
    <property type="match status" value="1"/>
</dbReference>
<dbReference type="GO" id="GO:0005829">
    <property type="term" value="C:cytosol"/>
    <property type="evidence" value="ECO:0007669"/>
    <property type="project" value="TreeGrafter"/>
</dbReference>
<dbReference type="GO" id="GO:0004072">
    <property type="term" value="F:aspartate kinase activity"/>
    <property type="evidence" value="ECO:0007669"/>
    <property type="project" value="UniProtKB-EC"/>
</dbReference>
<name>A0A085W9P1_9BACT</name>
<dbReference type="PROSITE" id="PS51671">
    <property type="entry name" value="ACT"/>
    <property type="match status" value="1"/>
</dbReference>
<comment type="pathway">
    <text evidence="10">Amino-acid biosynthesis; L-threonine biosynthesis; L-threonine from L-aspartate: step 1/5.</text>
</comment>
<keyword evidence="10" id="KW-0028">Amino-acid biosynthesis</keyword>
<evidence type="ECO:0000256" key="7">
    <source>
        <dbReference type="ARBA" id="ARBA00047872"/>
    </source>
</evidence>
<comment type="similarity">
    <text evidence="2 9">Belongs to the aspartokinase family.</text>
</comment>
<comment type="caution">
    <text evidence="12">The sequence shown here is derived from an EMBL/GenBank/DDBJ whole genome shotgun (WGS) entry which is preliminary data.</text>
</comment>
<dbReference type="UniPathway" id="UPA00051">
    <property type="reaction ID" value="UER00462"/>
</dbReference>
<comment type="pathway">
    <text evidence="10">Amino-acid biosynthesis; L-methionine biosynthesis via de novo pathway; L-homoserine from L-aspartate: step 1/3.</text>
</comment>
<dbReference type="InterPro" id="IPR005260">
    <property type="entry name" value="Asp_kin_monofn"/>
</dbReference>
<dbReference type="EC" id="2.7.2.4" evidence="9"/>
<evidence type="ECO:0000313" key="13">
    <source>
        <dbReference type="Proteomes" id="UP000028725"/>
    </source>
</evidence>
<dbReference type="PROSITE" id="PS00324">
    <property type="entry name" value="ASPARTOKINASE"/>
    <property type="match status" value="1"/>
</dbReference>
<dbReference type="GO" id="GO:0009088">
    <property type="term" value="P:threonine biosynthetic process"/>
    <property type="evidence" value="ECO:0007669"/>
    <property type="project" value="UniProtKB-UniPathway"/>
</dbReference>
<protein>
    <recommendedName>
        <fullName evidence="9">Aspartokinase</fullName>
        <ecNumber evidence="9">2.7.2.4</ecNumber>
    </recommendedName>
</protein>
<dbReference type="PANTHER" id="PTHR21499">
    <property type="entry name" value="ASPARTATE KINASE"/>
    <property type="match status" value="1"/>
</dbReference>
<dbReference type="InterPro" id="IPR001341">
    <property type="entry name" value="Asp_kinase"/>
</dbReference>
<evidence type="ECO:0000313" key="12">
    <source>
        <dbReference type="EMBL" id="KFE64404.1"/>
    </source>
</evidence>
<evidence type="ECO:0000256" key="8">
    <source>
        <dbReference type="PIRSR" id="PIRSR000726-1"/>
    </source>
</evidence>
<evidence type="ECO:0000256" key="3">
    <source>
        <dbReference type="ARBA" id="ARBA00022679"/>
    </source>
</evidence>
<evidence type="ECO:0000256" key="5">
    <source>
        <dbReference type="ARBA" id="ARBA00022777"/>
    </source>
</evidence>
<dbReference type="GO" id="GO:0006555">
    <property type="term" value="P:methionine metabolic process"/>
    <property type="evidence" value="ECO:0007669"/>
    <property type="project" value="UniProtKB-ARBA"/>
</dbReference>
<dbReference type="UniPathway" id="UPA00050">
    <property type="reaction ID" value="UER00461"/>
</dbReference>
<gene>
    <name evidence="12" type="ORF">DB31_2198</name>
</gene>
<dbReference type="PATRIC" id="fig|394096.3.peg.6532"/>
<reference evidence="12 13" key="1">
    <citation type="submission" date="2014-04" db="EMBL/GenBank/DDBJ databases">
        <title>Genome assembly of Hyalangium minutum DSM 14724.</title>
        <authorList>
            <person name="Sharma G."/>
            <person name="Subramanian S."/>
        </authorList>
    </citation>
    <scope>NUCLEOTIDE SEQUENCE [LARGE SCALE GENOMIC DNA]</scope>
    <source>
        <strain evidence="12 13">DSM 14724</strain>
    </source>
</reference>
<dbReference type="Gene3D" id="3.40.1160.10">
    <property type="entry name" value="Acetylglutamate kinase-like"/>
    <property type="match status" value="1"/>
</dbReference>
<dbReference type="Pfam" id="PF00696">
    <property type="entry name" value="AA_kinase"/>
    <property type="match status" value="1"/>
</dbReference>
<proteinExistence type="inferred from homology"/>
<keyword evidence="3 9" id="KW-0808">Transferase</keyword>
<dbReference type="Gene3D" id="3.30.2130.10">
    <property type="entry name" value="VC0802-like"/>
    <property type="match status" value="1"/>
</dbReference>
<dbReference type="Pfam" id="PF22468">
    <property type="entry name" value="ACT_9"/>
    <property type="match status" value="2"/>
</dbReference>
<evidence type="ECO:0000256" key="9">
    <source>
        <dbReference type="RuleBase" id="RU003448"/>
    </source>
</evidence>
<accession>A0A085W9P1</accession>
<keyword evidence="6 8" id="KW-0067">ATP-binding</keyword>
<keyword evidence="5 9" id="KW-0418">Kinase</keyword>
<dbReference type="STRING" id="394096.DB31_2198"/>